<dbReference type="InterPro" id="IPR009061">
    <property type="entry name" value="DNA-bd_dom_put_sf"/>
</dbReference>
<sequence>MQQEDIERELSIDELSQVTGIPSRTIRFYNTQGLLPPPQKRGRVAYYSGEHVRVLTLIKELKEKHNLPLDLIRQLLEIRAQHGEIQMNLALKQRLLRPLATSSQETRFSRELLLEQTGISPALLDELLRLELLFPVQEGEQVLFTGDDLLLVELYRRLMELGLPLALVTLIRFHLRQLVRSEIAAFEQSLLPRWQSRSLPLEEQARQFEEILTLTDTLISILHRKLL</sequence>
<dbReference type="GO" id="GO:0003677">
    <property type="term" value="F:DNA binding"/>
    <property type="evidence" value="ECO:0007669"/>
    <property type="project" value="UniProtKB-KW"/>
</dbReference>
<dbReference type="RefSeq" id="WP_151730153.1">
    <property type="nucleotide sequence ID" value="NZ_BKZV01000010.1"/>
</dbReference>
<evidence type="ECO:0000256" key="1">
    <source>
        <dbReference type="ARBA" id="ARBA00023125"/>
    </source>
</evidence>
<keyword evidence="4" id="KW-1185">Reference proteome</keyword>
<dbReference type="InterPro" id="IPR047057">
    <property type="entry name" value="MerR_fam"/>
</dbReference>
<dbReference type="InterPro" id="IPR000551">
    <property type="entry name" value="MerR-type_HTH_dom"/>
</dbReference>
<dbReference type="PANTHER" id="PTHR30204">
    <property type="entry name" value="REDOX-CYCLING DRUG-SENSING TRANSCRIPTIONAL ACTIVATOR SOXR"/>
    <property type="match status" value="1"/>
</dbReference>
<dbReference type="PROSITE" id="PS50937">
    <property type="entry name" value="HTH_MERR_2"/>
    <property type="match status" value="1"/>
</dbReference>
<organism evidence="3 4">
    <name type="scientific">Thermogemmatispora aurantia</name>
    <dbReference type="NCBI Taxonomy" id="2045279"/>
    <lineage>
        <taxon>Bacteria</taxon>
        <taxon>Bacillati</taxon>
        <taxon>Chloroflexota</taxon>
        <taxon>Ktedonobacteria</taxon>
        <taxon>Thermogemmatisporales</taxon>
        <taxon>Thermogemmatisporaceae</taxon>
        <taxon>Thermogemmatispora</taxon>
    </lineage>
</organism>
<comment type="caution">
    <text evidence="3">The sequence shown here is derived from an EMBL/GenBank/DDBJ whole genome shotgun (WGS) entry which is preliminary data.</text>
</comment>
<evidence type="ECO:0000313" key="3">
    <source>
        <dbReference type="EMBL" id="GER85705.1"/>
    </source>
</evidence>
<evidence type="ECO:0000313" key="4">
    <source>
        <dbReference type="Proteomes" id="UP000334820"/>
    </source>
</evidence>
<proteinExistence type="predicted"/>
<protein>
    <recommendedName>
        <fullName evidence="2">HTH merR-type domain-containing protein</fullName>
    </recommendedName>
</protein>
<evidence type="ECO:0000259" key="2">
    <source>
        <dbReference type="PROSITE" id="PS50937"/>
    </source>
</evidence>
<dbReference type="EMBL" id="BKZV01000010">
    <property type="protein sequence ID" value="GER85705.1"/>
    <property type="molecule type" value="Genomic_DNA"/>
</dbReference>
<dbReference type="AlphaFoldDB" id="A0A5J4KEH8"/>
<dbReference type="Gene3D" id="1.10.1660.10">
    <property type="match status" value="1"/>
</dbReference>
<gene>
    <name evidence="3" type="ORF">KTAU_43390</name>
</gene>
<dbReference type="GO" id="GO:0003700">
    <property type="term" value="F:DNA-binding transcription factor activity"/>
    <property type="evidence" value="ECO:0007669"/>
    <property type="project" value="InterPro"/>
</dbReference>
<dbReference type="Proteomes" id="UP000334820">
    <property type="component" value="Unassembled WGS sequence"/>
</dbReference>
<accession>A0A5J4KEH8</accession>
<dbReference type="SUPFAM" id="SSF46955">
    <property type="entry name" value="Putative DNA-binding domain"/>
    <property type="match status" value="1"/>
</dbReference>
<dbReference type="Pfam" id="PF13411">
    <property type="entry name" value="MerR_1"/>
    <property type="match status" value="1"/>
</dbReference>
<dbReference type="SMART" id="SM00422">
    <property type="entry name" value="HTH_MERR"/>
    <property type="match status" value="1"/>
</dbReference>
<keyword evidence="1" id="KW-0238">DNA-binding</keyword>
<reference evidence="3 4" key="1">
    <citation type="journal article" date="2019" name="Int. J. Syst. Evol. Microbiol.">
        <title>Thermogemmatispora aurantia sp. nov. and Thermogemmatispora argillosa sp. nov., within the class Ktedonobacteria, and emended description of the genus Thermogemmatispora.</title>
        <authorList>
            <person name="Zheng Y."/>
            <person name="Wang C.M."/>
            <person name="Sakai Y."/>
            <person name="Abe K."/>
            <person name="Yokota A."/>
            <person name="Yabe S."/>
        </authorList>
    </citation>
    <scope>NUCLEOTIDE SEQUENCE [LARGE SCALE GENOMIC DNA]</scope>
    <source>
        <strain evidence="3 4">A1-2</strain>
    </source>
</reference>
<feature type="domain" description="HTH merR-type" evidence="2">
    <location>
        <begin position="9"/>
        <end position="78"/>
    </location>
</feature>
<dbReference type="PANTHER" id="PTHR30204:SF93">
    <property type="entry name" value="HTH MERR-TYPE DOMAIN-CONTAINING PROTEIN"/>
    <property type="match status" value="1"/>
</dbReference>
<name>A0A5J4KEH8_9CHLR</name>